<proteinExistence type="predicted"/>
<evidence type="ECO:0000313" key="2">
    <source>
        <dbReference type="Proteomes" id="UP000499080"/>
    </source>
</evidence>
<keyword evidence="2" id="KW-1185">Reference proteome</keyword>
<gene>
    <name evidence="1" type="ORF">AVEN_200703_1</name>
</gene>
<accession>A0A4Y2ILB5</accession>
<dbReference type="AlphaFoldDB" id="A0A4Y2ILB5"/>
<name>A0A4Y2ILB5_ARAVE</name>
<organism evidence="1 2">
    <name type="scientific">Araneus ventricosus</name>
    <name type="common">Orbweaver spider</name>
    <name type="synonym">Epeira ventricosa</name>
    <dbReference type="NCBI Taxonomy" id="182803"/>
    <lineage>
        <taxon>Eukaryota</taxon>
        <taxon>Metazoa</taxon>
        <taxon>Ecdysozoa</taxon>
        <taxon>Arthropoda</taxon>
        <taxon>Chelicerata</taxon>
        <taxon>Arachnida</taxon>
        <taxon>Araneae</taxon>
        <taxon>Araneomorphae</taxon>
        <taxon>Entelegynae</taxon>
        <taxon>Araneoidea</taxon>
        <taxon>Araneidae</taxon>
        <taxon>Araneus</taxon>
    </lineage>
</organism>
<protein>
    <submittedName>
        <fullName evidence="1">Uncharacterized protein</fullName>
    </submittedName>
</protein>
<sequence>MIYMRNLTRELLNYVEFHGLAIINLACRNSELYKEAYSKLKSVFKVMYSRKIPAEVNEVIYCIKAEDTKDIMELTKDNYTTLTSFLEKRTTYSDVFDIVDLASCLTEIT</sequence>
<comment type="caution">
    <text evidence="1">The sequence shown here is derived from an EMBL/GenBank/DDBJ whole genome shotgun (WGS) entry which is preliminary data.</text>
</comment>
<dbReference type="OrthoDB" id="10332934at2759"/>
<reference evidence="1 2" key="1">
    <citation type="journal article" date="2019" name="Sci. Rep.">
        <title>Orb-weaving spider Araneus ventricosus genome elucidates the spidroin gene catalogue.</title>
        <authorList>
            <person name="Kono N."/>
            <person name="Nakamura H."/>
            <person name="Ohtoshi R."/>
            <person name="Moran D.A.P."/>
            <person name="Shinohara A."/>
            <person name="Yoshida Y."/>
            <person name="Fujiwara M."/>
            <person name="Mori M."/>
            <person name="Tomita M."/>
            <person name="Arakawa K."/>
        </authorList>
    </citation>
    <scope>NUCLEOTIDE SEQUENCE [LARGE SCALE GENOMIC DNA]</scope>
</reference>
<dbReference type="EMBL" id="BGPR01002762">
    <property type="protein sequence ID" value="GBM78568.1"/>
    <property type="molecule type" value="Genomic_DNA"/>
</dbReference>
<dbReference type="Proteomes" id="UP000499080">
    <property type="component" value="Unassembled WGS sequence"/>
</dbReference>
<evidence type="ECO:0000313" key="1">
    <source>
        <dbReference type="EMBL" id="GBM78568.1"/>
    </source>
</evidence>